<dbReference type="Proteomes" id="UP001249851">
    <property type="component" value="Unassembled WGS sequence"/>
</dbReference>
<evidence type="ECO:0000256" key="6">
    <source>
        <dbReference type="SAM" id="Phobius"/>
    </source>
</evidence>
<dbReference type="InterPro" id="IPR036056">
    <property type="entry name" value="Fibrinogen-like_C"/>
</dbReference>
<evidence type="ECO:0000256" key="5">
    <source>
        <dbReference type="SAM" id="Coils"/>
    </source>
</evidence>
<gene>
    <name evidence="7" type="ORF">P5673_006592</name>
</gene>
<evidence type="ECO:0000313" key="7">
    <source>
        <dbReference type="EMBL" id="KAK2568644.1"/>
    </source>
</evidence>
<keyword evidence="5" id="KW-0175">Coiled coil</keyword>
<keyword evidence="6" id="KW-0472">Membrane</keyword>
<evidence type="ECO:0000256" key="3">
    <source>
        <dbReference type="ARBA" id="ARBA00022837"/>
    </source>
</evidence>
<comment type="caution">
    <text evidence="7">The sequence shown here is derived from an EMBL/GenBank/DDBJ whole genome shotgun (WGS) entry which is preliminary data.</text>
</comment>
<dbReference type="Gene3D" id="1.20.5.340">
    <property type="match status" value="1"/>
</dbReference>
<keyword evidence="1" id="KW-0479">Metal-binding</keyword>
<reference evidence="7" key="2">
    <citation type="journal article" date="2023" name="Science">
        <title>Genomic signatures of disease resistance in endangered staghorn corals.</title>
        <authorList>
            <person name="Vollmer S.V."/>
            <person name="Selwyn J.D."/>
            <person name="Despard B.A."/>
            <person name="Roesel C.L."/>
        </authorList>
    </citation>
    <scope>NUCLEOTIDE SEQUENCE</scope>
    <source>
        <strain evidence="7">K2</strain>
    </source>
</reference>
<dbReference type="GO" id="GO:0070492">
    <property type="term" value="F:oligosaccharide binding"/>
    <property type="evidence" value="ECO:0007669"/>
    <property type="project" value="TreeGrafter"/>
</dbReference>
<name>A0AAD9QWE5_ACRCE</name>
<dbReference type="Gene3D" id="3.90.215.10">
    <property type="entry name" value="Gamma Fibrinogen, chain A, domain 1"/>
    <property type="match status" value="1"/>
</dbReference>
<dbReference type="AlphaFoldDB" id="A0AAD9QWE5"/>
<dbReference type="GO" id="GO:0005615">
    <property type="term" value="C:extracellular space"/>
    <property type="evidence" value="ECO:0007669"/>
    <property type="project" value="TreeGrafter"/>
</dbReference>
<dbReference type="PANTHER" id="PTHR16146:SF46">
    <property type="entry name" value="INTELECTIN-1A-RELATED"/>
    <property type="match status" value="1"/>
</dbReference>
<dbReference type="SUPFAM" id="SSF56496">
    <property type="entry name" value="Fibrinogen C-terminal domain-like"/>
    <property type="match status" value="1"/>
</dbReference>
<dbReference type="InterPro" id="IPR014716">
    <property type="entry name" value="Fibrinogen_a/b/g_C_1"/>
</dbReference>
<dbReference type="EMBL" id="JARQWQ010000011">
    <property type="protein sequence ID" value="KAK2568644.1"/>
    <property type="molecule type" value="Genomic_DNA"/>
</dbReference>
<feature type="transmembrane region" description="Helical" evidence="6">
    <location>
        <begin position="26"/>
        <end position="49"/>
    </location>
</feature>
<proteinExistence type="predicted"/>
<organism evidence="7 8">
    <name type="scientific">Acropora cervicornis</name>
    <name type="common">Staghorn coral</name>
    <dbReference type="NCBI Taxonomy" id="6130"/>
    <lineage>
        <taxon>Eukaryota</taxon>
        <taxon>Metazoa</taxon>
        <taxon>Cnidaria</taxon>
        <taxon>Anthozoa</taxon>
        <taxon>Hexacorallia</taxon>
        <taxon>Scleractinia</taxon>
        <taxon>Astrocoeniina</taxon>
        <taxon>Acroporidae</taxon>
        <taxon>Acropora</taxon>
    </lineage>
</organism>
<keyword evidence="8" id="KW-1185">Reference proteome</keyword>
<keyword evidence="6" id="KW-0812">Transmembrane</keyword>
<accession>A0AAD9QWE5</accession>
<keyword evidence="4" id="KW-1015">Disulfide bond</keyword>
<reference evidence="7" key="1">
    <citation type="journal article" date="2023" name="G3 (Bethesda)">
        <title>Whole genome assembly and annotation of the endangered Caribbean coral Acropora cervicornis.</title>
        <authorList>
            <person name="Selwyn J.D."/>
            <person name="Vollmer S.V."/>
        </authorList>
    </citation>
    <scope>NUCLEOTIDE SEQUENCE</scope>
    <source>
        <strain evidence="7">K2</strain>
    </source>
</reference>
<evidence type="ECO:0000256" key="4">
    <source>
        <dbReference type="ARBA" id="ARBA00023157"/>
    </source>
</evidence>
<evidence type="ECO:0000256" key="1">
    <source>
        <dbReference type="ARBA" id="ARBA00022723"/>
    </source>
</evidence>
<feature type="coiled-coil region" evidence="5">
    <location>
        <begin position="62"/>
        <end position="110"/>
    </location>
</feature>
<keyword evidence="2" id="KW-0430">Lectin</keyword>
<protein>
    <submittedName>
        <fullName evidence="7">Skeletal organic matrix protein 5</fullName>
    </submittedName>
</protein>
<evidence type="ECO:0000313" key="8">
    <source>
        <dbReference type="Proteomes" id="UP001249851"/>
    </source>
</evidence>
<evidence type="ECO:0000256" key="2">
    <source>
        <dbReference type="ARBA" id="ARBA00022734"/>
    </source>
</evidence>
<keyword evidence="3" id="KW-0106">Calcium</keyword>
<dbReference type="PANTHER" id="PTHR16146">
    <property type="entry name" value="INTELECTIN"/>
    <property type="match status" value="1"/>
</dbReference>
<dbReference type="GO" id="GO:0046872">
    <property type="term" value="F:metal ion binding"/>
    <property type="evidence" value="ECO:0007669"/>
    <property type="project" value="UniProtKB-KW"/>
</dbReference>
<sequence>MIFKRKIKKEEQELYLRQRTRETENIILGGFIPACFNMKIVWVFLILLICAAAKKKGRKSCCKKNQEAIKMLSEKIEESKADVSELETKVSKMEGTIATLELKVENLTDQVTGALLRIPPVLPSCQEIYQANRKFKSGVYKLTLGSQEVPVYCEMGIDECGSGGWTTVMKIDGKKSNLGYNSRYWSNKESFNPQGGTTGFDESETKLPSYWNTSFSKICLGMKVGDGTPKFILMNKTADSLYSLIADGKYRPTTLGKDTWKKLIETSSLQPHCNREGFNSICITAKARIGIHANQENDCNSCDSRIAFGGAGHPDDSNKCGNVASHNGAAGERRIKAMGYILVQ</sequence>
<keyword evidence="6" id="KW-1133">Transmembrane helix</keyword>